<accession>A0A2G1VPI8</accession>
<dbReference type="SUPFAM" id="SSF48452">
    <property type="entry name" value="TPR-like"/>
    <property type="match status" value="1"/>
</dbReference>
<evidence type="ECO:0000313" key="2">
    <source>
        <dbReference type="Proteomes" id="UP000229433"/>
    </source>
</evidence>
<proteinExistence type="predicted"/>
<dbReference type="Gene3D" id="1.25.40.10">
    <property type="entry name" value="Tetratricopeptide repeat domain"/>
    <property type="match status" value="1"/>
</dbReference>
<dbReference type="RefSeq" id="WP_099647082.1">
    <property type="nucleotide sequence ID" value="NZ_KZ319296.1"/>
</dbReference>
<protein>
    <submittedName>
        <fullName evidence="1">Uncharacterized protein</fullName>
    </submittedName>
</protein>
<evidence type="ECO:0000313" key="1">
    <source>
        <dbReference type="EMBL" id="PHQ28389.1"/>
    </source>
</evidence>
<reference evidence="1 2" key="1">
    <citation type="submission" date="2017-08" db="EMBL/GenBank/DDBJ databases">
        <title>The whole genome shortgun sequences of strain Leeuwenhoekiella nanhaiensis G18 from the South China Sea.</title>
        <authorList>
            <person name="Liu Q."/>
        </authorList>
    </citation>
    <scope>NUCLEOTIDE SEQUENCE [LARGE SCALE GENOMIC DNA]</scope>
    <source>
        <strain evidence="1 2">G18</strain>
    </source>
</reference>
<gene>
    <name evidence="1" type="ORF">CJ305_14825</name>
</gene>
<dbReference type="InterPro" id="IPR011990">
    <property type="entry name" value="TPR-like_helical_dom_sf"/>
</dbReference>
<comment type="caution">
    <text evidence="1">The sequence shown here is derived from an EMBL/GenBank/DDBJ whole genome shotgun (WGS) entry which is preliminary data.</text>
</comment>
<sequence length="242" mass="28071">MQKTFYLLIALVIFGNALCFSQVREGSKERLEQAVDYVYTENYKEALALLKTLLELSTPQEQETVFFTQVLSEWIKVYTALNNSQAALPALKKAQNYVKEHLRDQYLLLARYKNLEEEVWMGSISAKSLQLAVSYFKEAEALIVKSNFKDPELNQHIMINIVNTDTRLGDYDNAENYIQKAFDQVQAQNGTPLDIVPFALPYVRILELKNMYAEALEMLITIRSILDSNRTHSYYNSYFLQY</sequence>
<organism evidence="1 2">
    <name type="scientific">Leeuwenhoekiella nanhaiensis</name>
    <dbReference type="NCBI Taxonomy" id="1655491"/>
    <lineage>
        <taxon>Bacteria</taxon>
        <taxon>Pseudomonadati</taxon>
        <taxon>Bacteroidota</taxon>
        <taxon>Flavobacteriia</taxon>
        <taxon>Flavobacteriales</taxon>
        <taxon>Flavobacteriaceae</taxon>
        <taxon>Leeuwenhoekiella</taxon>
    </lineage>
</organism>
<name>A0A2G1VPI8_9FLAO</name>
<dbReference type="AlphaFoldDB" id="A0A2G1VPI8"/>
<keyword evidence="2" id="KW-1185">Reference proteome</keyword>
<dbReference type="EMBL" id="NQXA01000014">
    <property type="protein sequence ID" value="PHQ28389.1"/>
    <property type="molecule type" value="Genomic_DNA"/>
</dbReference>
<dbReference type="Proteomes" id="UP000229433">
    <property type="component" value="Unassembled WGS sequence"/>
</dbReference>